<dbReference type="InterPro" id="IPR042505">
    <property type="entry name" value="DYNC2I1"/>
</dbReference>
<sequence length="866" mass="89729">MSQDDYKEDFEPYADDFDEVGDTGLDQEPQPDDEIGQVTGGDGLDLLTAPVAPSPPDVRKARQRPDVCDFLEVSDMCFLLDVPPTTESQQLLLRQAVSLRFLEEATQTRADNTVEKEIMTDPTNDTDRAVQVPDGGGGTVAPTPAGLDSSRPATSAASPARSPSPPSEATPPPSRLAARSPPASPPSRPGTSASGAPPRLSTTRLVSFLKAAGLVMEALLEENIATAPGGMEAGRADGGGAAVTLSQGLVARQQSLGWPGLTDRRDVTALCFAPTDPRVLVAAYAPQPQPAVPLAPKGVAPPRPGTFEIVDRPAASSAGPRASSPAGAPGARAAPTGGPAASGPVPPDESLGLVWSLHDQVPQRKKLEILKNHSFGRIGFLCPAWRSLGSYPYLRTAASRIITTPISPPASAVRFDWRACRLLGCPNRITCLCVAPGSPNIILAGTAEGTLCLWDLRESITLHKYAALGDDVRVVHQRPSYSTAWTGPQAPVNHRAPVIRLIALDAGAGPRSAPRVSATPVTAAIPTPPGTPAAATRSSRSATQQPPVGAGGPTPMNVVAPFQVCSVDEFGTVIVWTVTQTEPAPWAGSESDLGQAGGSCMRVLMTARLNYGSRLATGGSFVAEASAGGRPGRASGDADGWAAYEAAAESQPRGLGSRGGGEAAGAPSCTAGAALPARPALVVVTEMAACPGDSNQLLLGTSCGLILRVSRHGADRHPVLFMPPTPLGCAGGAAVLSLSFSPADGNLFLATFGDGSMRSPWCDSQFFVFNQPSRLSVWDVARSDLAPTASFPLRDPKQAPPDASRIIASAAPPATSLGVHKRWPCLAVGFQRGAIEIHYLSPRLVDGSPAHAQQLHTYAYESAIPK</sequence>
<comment type="caution">
    <text evidence="2">The sequence shown here is derived from an EMBL/GenBank/DDBJ whole genome shotgun (WGS) entry which is preliminary data.</text>
</comment>
<evidence type="ECO:0000313" key="3">
    <source>
        <dbReference type="Proteomes" id="UP001141327"/>
    </source>
</evidence>
<dbReference type="EMBL" id="JAPMOS010000010">
    <property type="protein sequence ID" value="KAJ4460956.1"/>
    <property type="molecule type" value="Genomic_DNA"/>
</dbReference>
<keyword evidence="3" id="KW-1185">Reference proteome</keyword>
<feature type="compositionally biased region" description="Low complexity" evidence="1">
    <location>
        <begin position="189"/>
        <end position="198"/>
    </location>
</feature>
<dbReference type="Proteomes" id="UP001141327">
    <property type="component" value="Unassembled WGS sequence"/>
</dbReference>
<evidence type="ECO:0000256" key="1">
    <source>
        <dbReference type="SAM" id="MobiDB-lite"/>
    </source>
</evidence>
<feature type="region of interest" description="Disordered" evidence="1">
    <location>
        <begin position="112"/>
        <end position="199"/>
    </location>
</feature>
<evidence type="ECO:0000313" key="2">
    <source>
        <dbReference type="EMBL" id="KAJ4460956.1"/>
    </source>
</evidence>
<feature type="compositionally biased region" description="Low complexity" evidence="1">
    <location>
        <begin position="140"/>
        <end position="161"/>
    </location>
</feature>
<protein>
    <submittedName>
        <fullName evidence="2">Uncharacterized protein</fullName>
    </submittedName>
</protein>
<feature type="region of interest" description="Disordered" evidence="1">
    <location>
        <begin position="314"/>
        <end position="345"/>
    </location>
</feature>
<dbReference type="PANTHER" id="PTHR16022:SF0">
    <property type="entry name" value="CYTOPLASMIC DYNEIN 2 INTERMEDIATE CHAIN 1"/>
    <property type="match status" value="1"/>
</dbReference>
<organism evidence="2 3">
    <name type="scientific">Paratrimastix pyriformis</name>
    <dbReference type="NCBI Taxonomy" id="342808"/>
    <lineage>
        <taxon>Eukaryota</taxon>
        <taxon>Metamonada</taxon>
        <taxon>Preaxostyla</taxon>
        <taxon>Paratrimastigidae</taxon>
        <taxon>Paratrimastix</taxon>
    </lineage>
</organism>
<dbReference type="Gene3D" id="2.130.10.10">
    <property type="entry name" value="YVTN repeat-like/Quinoprotein amine dehydrogenase"/>
    <property type="match status" value="1"/>
</dbReference>
<feature type="compositionally biased region" description="Pro residues" evidence="1">
    <location>
        <begin position="162"/>
        <end position="174"/>
    </location>
</feature>
<proteinExistence type="predicted"/>
<feature type="compositionally biased region" description="Acidic residues" evidence="1">
    <location>
        <begin position="1"/>
        <end position="21"/>
    </location>
</feature>
<dbReference type="SUPFAM" id="SSF50978">
    <property type="entry name" value="WD40 repeat-like"/>
    <property type="match status" value="1"/>
</dbReference>
<feature type="region of interest" description="Disordered" evidence="1">
    <location>
        <begin position="1"/>
        <end position="61"/>
    </location>
</feature>
<reference evidence="2" key="1">
    <citation type="journal article" date="2022" name="bioRxiv">
        <title>Genomics of Preaxostyla Flagellates Illuminates Evolutionary Transitions and the Path Towards Mitochondrial Loss.</title>
        <authorList>
            <person name="Novak L.V.F."/>
            <person name="Treitli S.C."/>
            <person name="Pyrih J."/>
            <person name="Halakuc P."/>
            <person name="Pipaliya S.V."/>
            <person name="Vacek V."/>
            <person name="Brzon O."/>
            <person name="Soukal P."/>
            <person name="Eme L."/>
            <person name="Dacks J.B."/>
            <person name="Karnkowska A."/>
            <person name="Elias M."/>
            <person name="Hampl V."/>
        </authorList>
    </citation>
    <scope>NUCLEOTIDE SEQUENCE</scope>
    <source>
        <strain evidence="2">RCP-MX</strain>
    </source>
</reference>
<dbReference type="InterPro" id="IPR015943">
    <property type="entry name" value="WD40/YVTN_repeat-like_dom_sf"/>
</dbReference>
<feature type="compositionally biased region" description="Low complexity" evidence="1">
    <location>
        <begin position="532"/>
        <end position="543"/>
    </location>
</feature>
<name>A0ABQ8UR68_9EUKA</name>
<dbReference type="PANTHER" id="PTHR16022">
    <property type="entry name" value="WD REPEAT DOMAIN 60"/>
    <property type="match status" value="1"/>
</dbReference>
<feature type="compositionally biased region" description="Low complexity" evidence="1">
    <location>
        <begin position="314"/>
        <end position="343"/>
    </location>
</feature>
<gene>
    <name evidence="2" type="ORF">PAPYR_2804</name>
</gene>
<dbReference type="InterPro" id="IPR036322">
    <property type="entry name" value="WD40_repeat_dom_sf"/>
</dbReference>
<accession>A0ABQ8UR68</accession>
<feature type="region of interest" description="Disordered" evidence="1">
    <location>
        <begin position="513"/>
        <end position="552"/>
    </location>
</feature>